<feature type="transmembrane region" description="Helical" evidence="1">
    <location>
        <begin position="117"/>
        <end position="144"/>
    </location>
</feature>
<accession>A0AAF0F0T9</accession>
<protein>
    <submittedName>
        <fullName evidence="2">Uncharacterized protein</fullName>
    </submittedName>
</protein>
<dbReference type="AlphaFoldDB" id="A0AAF0F0T9"/>
<feature type="transmembrane region" description="Helical" evidence="1">
    <location>
        <begin position="239"/>
        <end position="255"/>
    </location>
</feature>
<keyword evidence="3" id="KW-1185">Reference proteome</keyword>
<feature type="transmembrane region" description="Helical" evidence="1">
    <location>
        <begin position="165"/>
        <end position="190"/>
    </location>
</feature>
<keyword evidence="1" id="KW-1133">Transmembrane helix</keyword>
<feature type="transmembrane region" description="Helical" evidence="1">
    <location>
        <begin position="196"/>
        <end position="218"/>
    </location>
</feature>
<evidence type="ECO:0000256" key="1">
    <source>
        <dbReference type="SAM" id="Phobius"/>
    </source>
</evidence>
<proteinExistence type="predicted"/>
<reference evidence="2" key="1">
    <citation type="submission" date="2023-03" db="EMBL/GenBank/DDBJ databases">
        <title>Mating type loci evolution in Malassezia.</title>
        <authorList>
            <person name="Coelho M.A."/>
        </authorList>
    </citation>
    <scope>NUCLEOTIDE SEQUENCE</scope>
    <source>
        <strain evidence="2">CBS 9431</strain>
    </source>
</reference>
<evidence type="ECO:0000313" key="2">
    <source>
        <dbReference type="EMBL" id="WFD37751.1"/>
    </source>
</evidence>
<dbReference type="EMBL" id="CP119958">
    <property type="protein sequence ID" value="WFD37751.1"/>
    <property type="molecule type" value="Genomic_DNA"/>
</dbReference>
<gene>
    <name evidence="2" type="ORF">MJAP1_000698</name>
</gene>
<dbReference type="Proteomes" id="UP001217754">
    <property type="component" value="Chromosome 1"/>
</dbReference>
<keyword evidence="1" id="KW-0812">Transmembrane</keyword>
<keyword evidence="1" id="KW-0472">Membrane</keyword>
<evidence type="ECO:0000313" key="3">
    <source>
        <dbReference type="Proteomes" id="UP001217754"/>
    </source>
</evidence>
<name>A0AAF0F0T9_9BASI</name>
<dbReference type="RefSeq" id="XP_060120648.1">
    <property type="nucleotide sequence ID" value="XM_060264665.1"/>
</dbReference>
<feature type="transmembrane region" description="Helical" evidence="1">
    <location>
        <begin position="275"/>
        <end position="297"/>
    </location>
</feature>
<organism evidence="2 3">
    <name type="scientific">Malassezia japonica</name>
    <dbReference type="NCBI Taxonomy" id="223818"/>
    <lineage>
        <taxon>Eukaryota</taxon>
        <taxon>Fungi</taxon>
        <taxon>Dikarya</taxon>
        <taxon>Basidiomycota</taxon>
        <taxon>Ustilaginomycotina</taxon>
        <taxon>Malasseziomycetes</taxon>
        <taxon>Malasseziales</taxon>
        <taxon>Malasseziaceae</taxon>
        <taxon>Malassezia</taxon>
    </lineage>
</organism>
<sequence length="355" mass="38716">MASKRAQCLGSIALLSVATGLAVTYLAIHAPPKPQFERYGSYALDVIRKEVGLGKGRYLPATHLYEEIEKFYYLLVRIFMDLCEKPFGKGAFLLIFSMTAPAASFATTEAVKPQKHYLLGGIAVTTIFLIGQLICIGAALPIFYIPALAYVRCQRSQEVHPQRAFSAGALPVLQVMQLATGVPGLLTVLVPTNHKYFFAANTWFQFFPVAMIALSFYAMVADNKNSVSSHAVAGMYRKGRISSTLLYWTGLYLMYPTLKYIAEGGRYDMPDAVKLILWDAVGIFFTLLYMVLIDMAADADPNAHAKNAQGPVTGTLKALFVSILFGPGTAMNSYLAAREDAVAPLHLAAAEAKAQ</sequence>
<dbReference type="GeneID" id="85224347"/>